<feature type="transmembrane region" description="Helical" evidence="2">
    <location>
        <begin position="168"/>
        <end position="186"/>
    </location>
</feature>
<keyword evidence="4" id="KW-0378">Hydrolase</keyword>
<protein>
    <submittedName>
        <fullName evidence="4">CAAX amino terminal protease self-immunity</fullName>
    </submittedName>
</protein>
<dbReference type="PATRIC" id="fig|137591.24.peg.283"/>
<dbReference type="GO" id="GO:0006508">
    <property type="term" value="P:proteolysis"/>
    <property type="evidence" value="ECO:0007669"/>
    <property type="project" value="UniProtKB-KW"/>
</dbReference>
<gene>
    <name evidence="4" type="ORF">ab3b_00286</name>
</gene>
<feature type="transmembrane region" description="Helical" evidence="2">
    <location>
        <begin position="225"/>
        <end position="245"/>
    </location>
</feature>
<dbReference type="GO" id="GO:0004175">
    <property type="term" value="F:endopeptidase activity"/>
    <property type="evidence" value="ECO:0007669"/>
    <property type="project" value="UniProtKB-ARBA"/>
</dbReference>
<keyword evidence="2" id="KW-0812">Transmembrane</keyword>
<feature type="transmembrane region" description="Helical" evidence="2">
    <location>
        <begin position="88"/>
        <end position="105"/>
    </location>
</feature>
<dbReference type="Pfam" id="PF02517">
    <property type="entry name" value="Rce1-like"/>
    <property type="match status" value="1"/>
</dbReference>
<name>A0A0D1M0C5_9LACO</name>
<feature type="transmembrane region" description="Helical" evidence="2">
    <location>
        <begin position="125"/>
        <end position="148"/>
    </location>
</feature>
<dbReference type="InterPro" id="IPR003675">
    <property type="entry name" value="Rce1/LyrA-like_dom"/>
</dbReference>
<feature type="transmembrane region" description="Helical" evidence="2">
    <location>
        <begin position="192"/>
        <end position="213"/>
    </location>
</feature>
<dbReference type="RefSeq" id="WP_043940615.1">
    <property type="nucleotide sequence ID" value="NZ_JWHT01000010.1"/>
</dbReference>
<feature type="transmembrane region" description="Helical" evidence="2">
    <location>
        <begin position="12"/>
        <end position="32"/>
    </location>
</feature>
<dbReference type="Proteomes" id="UP000032289">
    <property type="component" value="Unassembled WGS sequence"/>
</dbReference>
<comment type="similarity">
    <text evidence="1">Belongs to the UPF0177 family.</text>
</comment>
<dbReference type="AlphaFoldDB" id="A0A0D1M0C5"/>
<reference evidence="4 5" key="1">
    <citation type="journal article" date="2015" name="Microbiology (Mosc.)">
        <title>Genomics of the Weissella cibaria species with an examination of its metabolic traits.</title>
        <authorList>
            <person name="Lynch K.M."/>
            <person name="Lucid A."/>
            <person name="Arendt E.K."/>
            <person name="Sleator R.D."/>
            <person name="Lucey B."/>
            <person name="Coffey A."/>
        </authorList>
    </citation>
    <scope>NUCLEOTIDE SEQUENCE [LARGE SCALE GENOMIC DNA]</scope>
    <source>
        <strain evidence="4 5">AB3b</strain>
    </source>
</reference>
<accession>A0A0D1M0C5</accession>
<dbReference type="InterPro" id="IPR052710">
    <property type="entry name" value="CAAX_protease"/>
</dbReference>
<dbReference type="EMBL" id="JWHT01000010">
    <property type="protein sequence ID" value="KIU25505.1"/>
    <property type="molecule type" value="Genomic_DNA"/>
</dbReference>
<evidence type="ECO:0000259" key="3">
    <source>
        <dbReference type="Pfam" id="PF02517"/>
    </source>
</evidence>
<keyword evidence="2" id="KW-1133">Transmembrane helix</keyword>
<evidence type="ECO:0000313" key="4">
    <source>
        <dbReference type="EMBL" id="KIU25505.1"/>
    </source>
</evidence>
<dbReference type="PANTHER" id="PTHR36435:SF1">
    <property type="entry name" value="CAAX AMINO TERMINAL PROTEASE FAMILY PROTEIN"/>
    <property type="match status" value="1"/>
</dbReference>
<proteinExistence type="inferred from homology"/>
<sequence>MAKSEKFNWVKWVSAIVIFPLMVFGPIGGWMLKLMGNGQSTTGLATWSASIAALVPATILLLVSIFYWSDGILRRDWQIWRQHWVKNFMWALLAGIIMMGVLVPLTKALTGFLDTGDFAIKYSGASALSFSDVAPTFLSAIVGLFAPFYEEIVFHHAITEPFRNKAKWVYVLISIFANIMFGVVHINNVNGHWSSLIMYIVMGVWLQLVYIWGGRNIWQNIMTHMVYNGSISLLMIFSVIITMFFGK</sequence>
<keyword evidence="4" id="KW-0645">Protease</keyword>
<feature type="transmembrane region" description="Helical" evidence="2">
    <location>
        <begin position="44"/>
        <end position="68"/>
    </location>
</feature>
<dbReference type="GO" id="GO:0080120">
    <property type="term" value="P:CAAX-box protein maturation"/>
    <property type="evidence" value="ECO:0007669"/>
    <property type="project" value="UniProtKB-ARBA"/>
</dbReference>
<organism evidence="4 5">
    <name type="scientific">Weissella cibaria</name>
    <dbReference type="NCBI Taxonomy" id="137591"/>
    <lineage>
        <taxon>Bacteria</taxon>
        <taxon>Bacillati</taxon>
        <taxon>Bacillota</taxon>
        <taxon>Bacilli</taxon>
        <taxon>Lactobacillales</taxon>
        <taxon>Lactobacillaceae</taxon>
        <taxon>Weissella</taxon>
    </lineage>
</organism>
<evidence type="ECO:0000256" key="2">
    <source>
        <dbReference type="SAM" id="Phobius"/>
    </source>
</evidence>
<feature type="domain" description="CAAX prenyl protease 2/Lysostaphin resistance protein A-like" evidence="3">
    <location>
        <begin position="135"/>
        <end position="229"/>
    </location>
</feature>
<dbReference type="PANTHER" id="PTHR36435">
    <property type="entry name" value="SLR1288 PROTEIN"/>
    <property type="match status" value="1"/>
</dbReference>
<comment type="caution">
    <text evidence="4">The sequence shown here is derived from an EMBL/GenBank/DDBJ whole genome shotgun (WGS) entry which is preliminary data.</text>
</comment>
<evidence type="ECO:0000313" key="5">
    <source>
        <dbReference type="Proteomes" id="UP000032289"/>
    </source>
</evidence>
<evidence type="ECO:0000256" key="1">
    <source>
        <dbReference type="ARBA" id="ARBA00009067"/>
    </source>
</evidence>
<keyword evidence="2" id="KW-0472">Membrane</keyword>